<feature type="chain" id="PRO_5020842024" description="Multidrug-efflux transporter" evidence="11">
    <location>
        <begin position="21"/>
        <end position="457"/>
    </location>
</feature>
<dbReference type="GO" id="GO:0042910">
    <property type="term" value="F:xenobiotic transmembrane transporter activity"/>
    <property type="evidence" value="ECO:0007669"/>
    <property type="project" value="InterPro"/>
</dbReference>
<accession>A0A4V5NYX9</accession>
<keyword evidence="5 10" id="KW-0812">Transmembrane</keyword>
<evidence type="ECO:0000256" key="3">
    <source>
        <dbReference type="ARBA" id="ARBA00022449"/>
    </source>
</evidence>
<keyword evidence="13" id="KW-1185">Reference proteome</keyword>
<reference evidence="12 13" key="1">
    <citation type="submission" date="2019-04" db="EMBL/GenBank/DDBJ databases">
        <authorList>
            <person name="Hwang J.C."/>
        </authorList>
    </citation>
    <scope>NUCLEOTIDE SEQUENCE [LARGE SCALE GENOMIC DNA]</scope>
    <source>
        <strain evidence="12 13">IMCC35002</strain>
    </source>
</reference>
<dbReference type="Proteomes" id="UP000305675">
    <property type="component" value="Unassembled WGS sequence"/>
</dbReference>
<feature type="transmembrane region" description="Helical" evidence="10">
    <location>
        <begin position="132"/>
        <end position="149"/>
    </location>
</feature>
<keyword evidence="6 10" id="KW-1133">Transmembrane helix</keyword>
<evidence type="ECO:0000313" key="12">
    <source>
        <dbReference type="EMBL" id="TKB57432.1"/>
    </source>
</evidence>
<organism evidence="12 13">
    <name type="scientific">Ferrimonas aestuarii</name>
    <dbReference type="NCBI Taxonomy" id="2569539"/>
    <lineage>
        <taxon>Bacteria</taxon>
        <taxon>Pseudomonadati</taxon>
        <taxon>Pseudomonadota</taxon>
        <taxon>Gammaproteobacteria</taxon>
        <taxon>Alteromonadales</taxon>
        <taxon>Ferrimonadaceae</taxon>
        <taxon>Ferrimonas</taxon>
    </lineage>
</organism>
<keyword evidence="7" id="KW-0406">Ion transport</keyword>
<feature type="transmembrane region" description="Helical" evidence="10">
    <location>
        <begin position="240"/>
        <end position="263"/>
    </location>
</feature>
<feature type="transmembrane region" description="Helical" evidence="10">
    <location>
        <begin position="92"/>
        <end position="112"/>
    </location>
</feature>
<keyword evidence="4" id="KW-1003">Cell membrane</keyword>
<name>A0A4V5NYX9_9GAMM</name>
<evidence type="ECO:0000313" key="13">
    <source>
        <dbReference type="Proteomes" id="UP000305675"/>
    </source>
</evidence>
<evidence type="ECO:0000256" key="4">
    <source>
        <dbReference type="ARBA" id="ARBA00022475"/>
    </source>
</evidence>
<keyword evidence="3" id="KW-0050">Antiport</keyword>
<feature type="transmembrane region" description="Helical" evidence="10">
    <location>
        <begin position="347"/>
        <end position="365"/>
    </location>
</feature>
<proteinExistence type="predicted"/>
<feature type="transmembrane region" description="Helical" evidence="10">
    <location>
        <begin position="53"/>
        <end position="72"/>
    </location>
</feature>
<dbReference type="CDD" id="cd13131">
    <property type="entry name" value="MATE_NorM_like"/>
    <property type="match status" value="1"/>
</dbReference>
<dbReference type="InterPro" id="IPR050222">
    <property type="entry name" value="MATE_MdtK"/>
</dbReference>
<feature type="signal peptide" evidence="11">
    <location>
        <begin position="1"/>
        <end position="20"/>
    </location>
</feature>
<evidence type="ECO:0000256" key="11">
    <source>
        <dbReference type="SAM" id="SignalP"/>
    </source>
</evidence>
<dbReference type="PIRSF" id="PIRSF006603">
    <property type="entry name" value="DinF"/>
    <property type="match status" value="1"/>
</dbReference>
<dbReference type="AlphaFoldDB" id="A0A4V5NYX9"/>
<feature type="transmembrane region" description="Helical" evidence="10">
    <location>
        <begin position="312"/>
        <end position="335"/>
    </location>
</feature>
<feature type="transmembrane region" description="Helical" evidence="10">
    <location>
        <begin position="161"/>
        <end position="182"/>
    </location>
</feature>
<dbReference type="GO" id="GO:0006811">
    <property type="term" value="P:monoatomic ion transport"/>
    <property type="evidence" value="ECO:0007669"/>
    <property type="project" value="UniProtKB-KW"/>
</dbReference>
<dbReference type="PANTHER" id="PTHR43298:SF2">
    <property type="entry name" value="FMN_FAD EXPORTER YEEO-RELATED"/>
    <property type="match status" value="1"/>
</dbReference>
<sequence>MYSRLYQAKKLIILALPVLAAQVAQTTMGFIDTVMAGKVSATDMAAVAIGTSIWLPTILFFAGILMALTPMVAHLHGASEEHKIKPLIQQGIYLAIVSGIACMLLFTQASWVLAQMDLDPQLFELSRDYLNAILWGAPPFLLFQVLRNFTEGLSWTLPSMIIGFIGLAINVPANYVFIYGHLGMPAMGGAGCGVATALVFWGMFFSMAIYVAWSKRFKAYELFKGWCQVNMEKQKQVCKLGLPIALALFFEVTLFAIVAVAIAPLGPITVAGHQVAANFSGMVFMLPLALGIALTIRVGYYLGRNEPKTAAMVARLGIQLGLLVAAITATITVLAREPIAELYTNDAAVISLATQLMFLCAIYQLSDSVQVVSAAALRGYKDTQVLIWIGLIAYWGIGLSTGLILGLTDWIVAPMGASGFWIGFIAGLTSAAIMLKLRLRWRQKRIADEHEATASNV</sequence>
<gene>
    <name evidence="12" type="ORF">FCL42_03940</name>
</gene>
<keyword evidence="8 10" id="KW-0472">Membrane</keyword>
<feature type="transmembrane region" description="Helical" evidence="10">
    <location>
        <begin position="188"/>
        <end position="213"/>
    </location>
</feature>
<dbReference type="InterPro" id="IPR002528">
    <property type="entry name" value="MATE_fam"/>
</dbReference>
<dbReference type="InterPro" id="IPR048279">
    <property type="entry name" value="MdtK-like"/>
</dbReference>
<feature type="transmembrane region" description="Helical" evidence="10">
    <location>
        <begin position="275"/>
        <end position="300"/>
    </location>
</feature>
<evidence type="ECO:0000256" key="2">
    <source>
        <dbReference type="ARBA" id="ARBA00022448"/>
    </source>
</evidence>
<dbReference type="GO" id="GO:0005886">
    <property type="term" value="C:plasma membrane"/>
    <property type="evidence" value="ECO:0007669"/>
    <property type="project" value="UniProtKB-SubCell"/>
</dbReference>
<evidence type="ECO:0000256" key="10">
    <source>
        <dbReference type="SAM" id="Phobius"/>
    </source>
</evidence>
<feature type="transmembrane region" description="Helical" evidence="10">
    <location>
        <begin position="411"/>
        <end position="435"/>
    </location>
</feature>
<protein>
    <recommendedName>
        <fullName evidence="9">Multidrug-efflux transporter</fullName>
    </recommendedName>
</protein>
<dbReference type="NCBIfam" id="TIGR00797">
    <property type="entry name" value="matE"/>
    <property type="match status" value="1"/>
</dbReference>
<keyword evidence="2" id="KW-0813">Transport</keyword>
<dbReference type="GO" id="GO:0015297">
    <property type="term" value="F:antiporter activity"/>
    <property type="evidence" value="ECO:0007669"/>
    <property type="project" value="UniProtKB-KW"/>
</dbReference>
<evidence type="ECO:0000256" key="6">
    <source>
        <dbReference type="ARBA" id="ARBA00022989"/>
    </source>
</evidence>
<keyword evidence="11" id="KW-0732">Signal</keyword>
<dbReference type="Pfam" id="PF01554">
    <property type="entry name" value="MatE"/>
    <property type="match status" value="2"/>
</dbReference>
<feature type="transmembrane region" description="Helical" evidence="10">
    <location>
        <begin position="385"/>
        <end position="405"/>
    </location>
</feature>
<evidence type="ECO:0000256" key="1">
    <source>
        <dbReference type="ARBA" id="ARBA00004429"/>
    </source>
</evidence>
<dbReference type="RefSeq" id="WP_136862078.1">
    <property type="nucleotide sequence ID" value="NZ_SWCJ01000002.1"/>
</dbReference>
<evidence type="ECO:0000256" key="7">
    <source>
        <dbReference type="ARBA" id="ARBA00023065"/>
    </source>
</evidence>
<evidence type="ECO:0000256" key="8">
    <source>
        <dbReference type="ARBA" id="ARBA00023136"/>
    </source>
</evidence>
<evidence type="ECO:0000256" key="5">
    <source>
        <dbReference type="ARBA" id="ARBA00022692"/>
    </source>
</evidence>
<evidence type="ECO:0000256" key="9">
    <source>
        <dbReference type="ARBA" id="ARBA00031636"/>
    </source>
</evidence>
<dbReference type="EMBL" id="SWCJ01000002">
    <property type="protein sequence ID" value="TKB57432.1"/>
    <property type="molecule type" value="Genomic_DNA"/>
</dbReference>
<dbReference type="OrthoDB" id="9780160at2"/>
<dbReference type="PANTHER" id="PTHR43298">
    <property type="entry name" value="MULTIDRUG RESISTANCE PROTEIN NORM-RELATED"/>
    <property type="match status" value="1"/>
</dbReference>
<comment type="caution">
    <text evidence="12">The sequence shown here is derived from an EMBL/GenBank/DDBJ whole genome shotgun (WGS) entry which is preliminary data.</text>
</comment>
<comment type="subcellular location">
    <subcellularLocation>
        <location evidence="1">Cell inner membrane</location>
        <topology evidence="1">Multi-pass membrane protein</topology>
    </subcellularLocation>
</comment>